<dbReference type="Proteomes" id="UP000070344">
    <property type="component" value="Unassembled WGS sequence"/>
</dbReference>
<protein>
    <recommendedName>
        <fullName evidence="1">FAD-binding domain-containing protein</fullName>
    </recommendedName>
</protein>
<keyword evidence="3" id="KW-1185">Reference proteome</keyword>
<dbReference type="SUPFAM" id="SSF51905">
    <property type="entry name" value="FAD/NAD(P)-binding domain"/>
    <property type="match status" value="1"/>
</dbReference>
<reference evidence="2 3" key="1">
    <citation type="journal article" date="2016" name="Sci. Rep.">
        <title>Metabolic traits of an uncultured archaeal lineage -MSBL1- from brine pools of the Red Sea.</title>
        <authorList>
            <person name="Mwirichia R."/>
            <person name="Alam I."/>
            <person name="Rashid M."/>
            <person name="Vinu M."/>
            <person name="Ba-Alawi W."/>
            <person name="Anthony Kamau A."/>
            <person name="Kamanda Ngugi D."/>
            <person name="Goker M."/>
            <person name="Klenk H.P."/>
            <person name="Bajic V."/>
            <person name="Stingl U."/>
        </authorList>
    </citation>
    <scope>NUCLEOTIDE SEQUENCE [LARGE SCALE GENOMIC DNA]</scope>
    <source>
        <strain evidence="2">SCGC-AAA259O05</strain>
    </source>
</reference>
<organism evidence="2 3">
    <name type="scientific">candidate division MSBL1 archaeon SCGC-AAA259O05</name>
    <dbReference type="NCBI Taxonomy" id="1698271"/>
    <lineage>
        <taxon>Archaea</taxon>
        <taxon>Methanobacteriati</taxon>
        <taxon>Methanobacteriota</taxon>
        <taxon>candidate division MSBL1</taxon>
    </lineage>
</organism>
<dbReference type="AlphaFoldDB" id="A0A133V1J1"/>
<dbReference type="Pfam" id="PF01494">
    <property type="entry name" value="FAD_binding_3"/>
    <property type="match status" value="1"/>
</dbReference>
<evidence type="ECO:0000313" key="2">
    <source>
        <dbReference type="EMBL" id="KXB00291.1"/>
    </source>
</evidence>
<dbReference type="GO" id="GO:0016628">
    <property type="term" value="F:oxidoreductase activity, acting on the CH-CH group of donors, NAD or NADP as acceptor"/>
    <property type="evidence" value="ECO:0007669"/>
    <property type="project" value="InterPro"/>
</dbReference>
<dbReference type="PRINTS" id="PR00420">
    <property type="entry name" value="RNGMNOXGNASE"/>
</dbReference>
<feature type="domain" description="FAD-binding" evidence="1">
    <location>
        <begin position="8"/>
        <end position="317"/>
    </location>
</feature>
<dbReference type="PANTHER" id="PTHR42685:SF22">
    <property type="entry name" value="CONDITIONED MEDIUM FACTOR RECEPTOR 1"/>
    <property type="match status" value="1"/>
</dbReference>
<comment type="caution">
    <text evidence="2">The sequence shown here is derived from an EMBL/GenBank/DDBJ whole genome shotgun (WGS) entry which is preliminary data.</text>
</comment>
<evidence type="ECO:0000313" key="3">
    <source>
        <dbReference type="Proteomes" id="UP000070344"/>
    </source>
</evidence>
<evidence type="ECO:0000259" key="1">
    <source>
        <dbReference type="Pfam" id="PF01494"/>
    </source>
</evidence>
<sequence length="402" mass="44022">MAGYKMDDITIVGGGPAGCFLGENLAEKGFEVTILEEDPEIGQPMCCAGIVGTERLKEIGLNSENWCLTKLRKGVFHSPSGDLIELTRDQTEAHVIDRAKFDRSLAEKAVRAGAKIRLGSKCQRISRQENGVSLKVKTPGGTENFESRMAVGADGTNSLVARNFGLLENFSPTVCAQAEIAGEIENHDANVYLGNDLSQTFFGWVVPAGGVYRVGVGDKKANPFRRLIKLMGRASLLPKKPGKKIVNFSTGLIPERKGRKISGDRVMLVGDAAGHVKPLTGGGLYLGLSCAKIAGEIATKALEDEPSEENLEGYEDAVHEKFGQEFRLGNQARKMLEEMSDDDLSEFLDLLNLPEIRELVLEHAAFDRHSELFKALIREGPSLIRRVGARNLMKYMNWFVDI</sequence>
<gene>
    <name evidence="2" type="ORF">AKJ41_04190</name>
</gene>
<accession>A0A133V1J1</accession>
<dbReference type="InterPro" id="IPR050407">
    <property type="entry name" value="Geranylgeranyl_reductase"/>
</dbReference>
<dbReference type="PANTHER" id="PTHR42685">
    <property type="entry name" value="GERANYLGERANYL DIPHOSPHATE REDUCTASE"/>
    <property type="match status" value="1"/>
</dbReference>
<dbReference type="InterPro" id="IPR011777">
    <property type="entry name" value="Geranylgeranyl_Rdtase_fam"/>
</dbReference>
<dbReference type="EMBL" id="LHXV01000052">
    <property type="protein sequence ID" value="KXB00291.1"/>
    <property type="molecule type" value="Genomic_DNA"/>
</dbReference>
<dbReference type="InterPro" id="IPR036188">
    <property type="entry name" value="FAD/NAD-bd_sf"/>
</dbReference>
<name>A0A133V1J1_9EURY</name>
<proteinExistence type="predicted"/>
<dbReference type="GO" id="GO:0071949">
    <property type="term" value="F:FAD binding"/>
    <property type="evidence" value="ECO:0007669"/>
    <property type="project" value="InterPro"/>
</dbReference>
<dbReference type="Gene3D" id="3.50.50.60">
    <property type="entry name" value="FAD/NAD(P)-binding domain"/>
    <property type="match status" value="1"/>
</dbReference>
<dbReference type="NCBIfam" id="TIGR02032">
    <property type="entry name" value="GG-red-SF"/>
    <property type="match status" value="1"/>
</dbReference>
<dbReference type="InterPro" id="IPR002938">
    <property type="entry name" value="FAD-bd"/>
</dbReference>